<name>A0A412IA09_9BACE</name>
<dbReference type="RefSeq" id="WP_118403586.1">
    <property type="nucleotide sequence ID" value="NZ_JADNFX010000018.1"/>
</dbReference>
<protein>
    <recommendedName>
        <fullName evidence="3">AP2 domain-containing protein</fullName>
    </recommendedName>
</protein>
<reference evidence="1 2" key="1">
    <citation type="submission" date="2018-08" db="EMBL/GenBank/DDBJ databases">
        <title>A genome reference for cultivated species of the human gut microbiota.</title>
        <authorList>
            <person name="Zou Y."/>
            <person name="Xue W."/>
            <person name="Luo G."/>
        </authorList>
    </citation>
    <scope>NUCLEOTIDE SEQUENCE [LARGE SCALE GENOMIC DNA]</scope>
    <source>
        <strain evidence="1 2">AF22-3AC</strain>
    </source>
</reference>
<sequence>MNGKNQNIVGNQYGCLTVQKLAYKKSRKLYYTCLCECGCEVDVRKDQLIRGITKSCGCLQKDIAEKTMTENMKKHGLSNHPLHRIFNSMKQRCYNENDKGFKYYGGRGISICNEWLNDFEAFYNWAIESGYQSGLSIDRIDVKGNYTPKNCRFVSMKIQNVNKKSNVFIEYKGETKTLSEWCEKLNLKYSTIYMRLNRGWNIDKAFSKKPTF</sequence>
<dbReference type="EMBL" id="QRVJ01000027">
    <property type="protein sequence ID" value="RGS33705.1"/>
    <property type="molecule type" value="Genomic_DNA"/>
</dbReference>
<evidence type="ECO:0008006" key="3">
    <source>
        <dbReference type="Google" id="ProtNLM"/>
    </source>
</evidence>
<comment type="caution">
    <text evidence="1">The sequence shown here is derived from an EMBL/GenBank/DDBJ whole genome shotgun (WGS) entry which is preliminary data.</text>
</comment>
<gene>
    <name evidence="1" type="ORF">DWX97_21310</name>
</gene>
<organism evidence="1 2">
    <name type="scientific">Bacteroides cellulosilyticus</name>
    <dbReference type="NCBI Taxonomy" id="246787"/>
    <lineage>
        <taxon>Bacteria</taxon>
        <taxon>Pseudomonadati</taxon>
        <taxon>Bacteroidota</taxon>
        <taxon>Bacteroidia</taxon>
        <taxon>Bacteroidales</taxon>
        <taxon>Bacteroidaceae</taxon>
        <taxon>Bacteroides</taxon>
    </lineage>
</organism>
<proteinExistence type="predicted"/>
<evidence type="ECO:0000313" key="1">
    <source>
        <dbReference type="EMBL" id="RGS33705.1"/>
    </source>
</evidence>
<dbReference type="Proteomes" id="UP000283341">
    <property type="component" value="Unassembled WGS sequence"/>
</dbReference>
<evidence type="ECO:0000313" key="2">
    <source>
        <dbReference type="Proteomes" id="UP000283341"/>
    </source>
</evidence>
<accession>A0A412IA09</accession>
<dbReference type="AlphaFoldDB" id="A0A412IA09"/>